<dbReference type="AlphaFoldDB" id="X1TLW9"/>
<dbReference type="GO" id="GO:0005886">
    <property type="term" value="C:plasma membrane"/>
    <property type="evidence" value="ECO:0007669"/>
    <property type="project" value="UniProtKB-SubCell"/>
</dbReference>
<keyword evidence="3" id="KW-1133">Transmembrane helix</keyword>
<keyword evidence="2" id="KW-1003">Cell membrane</keyword>
<dbReference type="PANTHER" id="PTHR43294">
    <property type="entry name" value="SODIUM/POTASSIUM-TRANSPORTING ATPASE SUBUNIT ALPHA"/>
    <property type="match status" value="1"/>
</dbReference>
<dbReference type="InterPro" id="IPR008250">
    <property type="entry name" value="ATPase_P-typ_transduc_dom_A_sf"/>
</dbReference>
<dbReference type="SUPFAM" id="SSF81653">
    <property type="entry name" value="Calcium ATPase, transduction domain A"/>
    <property type="match status" value="1"/>
</dbReference>
<dbReference type="InterPro" id="IPR059000">
    <property type="entry name" value="ATPase_P-type_domA"/>
</dbReference>
<dbReference type="EMBL" id="BARW01013542">
    <property type="protein sequence ID" value="GAI81014.1"/>
    <property type="molecule type" value="Genomic_DNA"/>
</dbReference>
<keyword evidence="3" id="KW-0812">Transmembrane</keyword>
<comment type="caution">
    <text evidence="5">The sequence shown here is derived from an EMBL/GenBank/DDBJ whole genome shotgun (WGS) entry which is preliminary data.</text>
</comment>
<feature type="transmembrane region" description="Helical" evidence="3">
    <location>
        <begin position="117"/>
        <end position="136"/>
    </location>
</feature>
<accession>X1TLW9</accession>
<gene>
    <name evidence="5" type="ORF">S12H4_24741</name>
</gene>
<keyword evidence="3" id="KW-0472">Membrane</keyword>
<dbReference type="PANTHER" id="PTHR43294:SF21">
    <property type="entry name" value="CATION TRANSPORTING ATPASE"/>
    <property type="match status" value="1"/>
</dbReference>
<reference evidence="5" key="1">
    <citation type="journal article" date="2014" name="Front. Microbiol.">
        <title>High frequency of phylogenetically diverse reductive dehalogenase-homologous genes in deep subseafloor sedimentary metagenomes.</title>
        <authorList>
            <person name="Kawai M."/>
            <person name="Futagami T."/>
            <person name="Toyoda A."/>
            <person name="Takaki Y."/>
            <person name="Nishi S."/>
            <person name="Hori S."/>
            <person name="Arai W."/>
            <person name="Tsubouchi T."/>
            <person name="Morono Y."/>
            <person name="Uchiyama I."/>
            <person name="Ito T."/>
            <person name="Fujiyama A."/>
            <person name="Inagaki F."/>
            <person name="Takami H."/>
        </authorList>
    </citation>
    <scope>NUCLEOTIDE SEQUENCE</scope>
    <source>
        <strain evidence="5">Expedition CK06-06</strain>
    </source>
</reference>
<protein>
    <recommendedName>
        <fullName evidence="4">P-type ATPase A domain-containing protein</fullName>
    </recommendedName>
</protein>
<dbReference type="Pfam" id="PF00122">
    <property type="entry name" value="E1-E2_ATPase"/>
    <property type="match status" value="1"/>
</dbReference>
<dbReference type="Gene3D" id="2.70.150.10">
    <property type="entry name" value="Calcium-transporting ATPase, cytoplasmic transduction domain A"/>
    <property type="match status" value="1"/>
</dbReference>
<feature type="domain" description="P-type ATPase A" evidence="4">
    <location>
        <begin position="1"/>
        <end position="97"/>
    </location>
</feature>
<dbReference type="InterPro" id="IPR050510">
    <property type="entry name" value="Cation_transp_ATPase_P-type"/>
</dbReference>
<feature type="non-terminal residue" evidence="5">
    <location>
        <position position="138"/>
    </location>
</feature>
<dbReference type="GO" id="GO:1902600">
    <property type="term" value="P:proton transmembrane transport"/>
    <property type="evidence" value="ECO:0007669"/>
    <property type="project" value="TreeGrafter"/>
</dbReference>
<evidence type="ECO:0000256" key="2">
    <source>
        <dbReference type="ARBA" id="ARBA00022475"/>
    </source>
</evidence>
<sequence>KEVVVGDLLVLKQGDRIPADGRLIQSSNLEVNEASLTGESEPVRKLQEGIALGKEEISIGDRKNMTFYGTFIATGNATAITVKTGKDTEIGKISQGLEEAGTSEIPIREKMNNFGKWLGIIVVGFWLLIILIKWLATG</sequence>
<comment type="subcellular location">
    <subcellularLocation>
        <location evidence="1">Cell membrane</location>
        <topology evidence="1">Multi-pass membrane protein</topology>
    </subcellularLocation>
</comment>
<evidence type="ECO:0000256" key="3">
    <source>
        <dbReference type="SAM" id="Phobius"/>
    </source>
</evidence>
<evidence type="ECO:0000259" key="4">
    <source>
        <dbReference type="Pfam" id="PF00122"/>
    </source>
</evidence>
<dbReference type="GO" id="GO:0019829">
    <property type="term" value="F:ATPase-coupled monoatomic cation transmembrane transporter activity"/>
    <property type="evidence" value="ECO:0007669"/>
    <property type="project" value="TreeGrafter"/>
</dbReference>
<evidence type="ECO:0000256" key="1">
    <source>
        <dbReference type="ARBA" id="ARBA00004651"/>
    </source>
</evidence>
<feature type="non-terminal residue" evidence="5">
    <location>
        <position position="1"/>
    </location>
</feature>
<organism evidence="5">
    <name type="scientific">marine sediment metagenome</name>
    <dbReference type="NCBI Taxonomy" id="412755"/>
    <lineage>
        <taxon>unclassified sequences</taxon>
        <taxon>metagenomes</taxon>
        <taxon>ecological metagenomes</taxon>
    </lineage>
</organism>
<name>X1TLW9_9ZZZZ</name>
<evidence type="ECO:0000313" key="5">
    <source>
        <dbReference type="EMBL" id="GAI81014.1"/>
    </source>
</evidence>
<proteinExistence type="predicted"/>